<gene>
    <name evidence="2" type="ORF">VIBC2010_04222</name>
</gene>
<organism evidence="2 3">
    <name type="scientific">Vibrio caribbeanicus ATCC BAA-2122</name>
    <dbReference type="NCBI Taxonomy" id="796620"/>
    <lineage>
        <taxon>Bacteria</taxon>
        <taxon>Pseudomonadati</taxon>
        <taxon>Pseudomonadota</taxon>
        <taxon>Gammaproteobacteria</taxon>
        <taxon>Vibrionales</taxon>
        <taxon>Vibrionaceae</taxon>
        <taxon>Vibrio</taxon>
    </lineage>
</organism>
<sequence>MDFLLKLMISINKKLKLIRILFDGKVKKHLGKRINCQRGIFFIFIMIILLLIFIISIGVDL</sequence>
<evidence type="ECO:0000313" key="2">
    <source>
        <dbReference type="EMBL" id="EFP95087.1"/>
    </source>
</evidence>
<keyword evidence="1" id="KW-0472">Membrane</keyword>
<protein>
    <submittedName>
        <fullName evidence="2">Uncharacterized protein</fullName>
    </submittedName>
</protein>
<keyword evidence="1" id="KW-0812">Transmembrane</keyword>
<name>E3BPJ8_9VIBR</name>
<keyword evidence="3" id="KW-1185">Reference proteome</keyword>
<accession>E3BPJ8</accession>
<evidence type="ECO:0000313" key="3">
    <source>
        <dbReference type="Proteomes" id="UP000002943"/>
    </source>
</evidence>
<reference evidence="2 3" key="1">
    <citation type="journal article" date="2012" name="Int. J. Syst. Evol. Microbiol.">
        <title>Vibrio caribbeanicus sp. nov., isolated from the marine sponge Scleritoderma cyanea.</title>
        <authorList>
            <person name="Hoffmann M."/>
            <person name="Monday S.R."/>
            <person name="Allard M.W."/>
            <person name="Strain E.A."/>
            <person name="Whittaker P."/>
            <person name="Naum M."/>
            <person name="McCarthy P.J."/>
            <person name="Lopez J.V."/>
            <person name="Fischer M."/>
            <person name="Brown E.W."/>
        </authorList>
    </citation>
    <scope>NUCLEOTIDE SEQUENCE [LARGE SCALE GENOMIC DNA]</scope>
    <source>
        <strain evidence="2 3">ATCC BAA-2122</strain>
    </source>
</reference>
<dbReference type="STRING" id="796620.VIBC2010_04222"/>
<keyword evidence="1" id="KW-1133">Transmembrane helix</keyword>
<proteinExistence type="predicted"/>
<evidence type="ECO:0000256" key="1">
    <source>
        <dbReference type="SAM" id="Phobius"/>
    </source>
</evidence>
<dbReference type="AlphaFoldDB" id="E3BPJ8"/>
<comment type="caution">
    <text evidence="2">The sequence shown here is derived from an EMBL/GenBank/DDBJ whole genome shotgun (WGS) entry which is preliminary data.</text>
</comment>
<dbReference type="EMBL" id="AEIU01000108">
    <property type="protein sequence ID" value="EFP95087.1"/>
    <property type="molecule type" value="Genomic_DNA"/>
</dbReference>
<dbReference type="Proteomes" id="UP000002943">
    <property type="component" value="Unassembled WGS sequence"/>
</dbReference>
<feature type="transmembrane region" description="Helical" evidence="1">
    <location>
        <begin position="39"/>
        <end position="59"/>
    </location>
</feature>